<name>A0AAD3TV98_9TREE</name>
<comment type="caution">
    <text evidence="5">The sequence shown here is derived from an EMBL/GenBank/DDBJ whole genome shotgun (WGS) entry which is preliminary data.</text>
</comment>
<accession>A0AAD3TV98</accession>
<sequence>MSPVAAAPAAAAVAPSTKVSGWTTNLCAEELTYESFRPYGAVVQGWEGTERSPKGIHVTVANQGTAFKFHRLAYLPQNAEITPERRAPATDARKGCSIGVKHLDRSSEVKVYLPQGRGVPPGVAGLSAGASYLVVVGGNTNNVKAFLATSAQGVSIASNVYHAVIPLNEPIDFAIVSAATTTVTQTDIKVDVPAHTAAPVPPRVPTAEVPEKPVPQGVAINPVPITEELWAPYGELIGARGSKRSPITNSYPADQDGACTSIGLFRATPKAGLHRGQLFDVSLLERHIYTSQAFIPLGKDNLVGMGEAPLTAGGTFLVVVADNGPDDRPDTSTLKSFIMESGMGLNYRAGVWHHPVLTIDACLDLACIETQVSTGEFGKTYEPDCELVEYDRPIGQINVPALCDVAL</sequence>
<comment type="catalytic activity">
    <reaction evidence="4">
        <text>(S)-ureidoglycolate = urea + glyoxylate</text>
        <dbReference type="Rhea" id="RHEA:11304"/>
        <dbReference type="ChEBI" id="CHEBI:16199"/>
        <dbReference type="ChEBI" id="CHEBI:36655"/>
        <dbReference type="ChEBI" id="CHEBI:57296"/>
        <dbReference type="EC" id="4.3.2.3"/>
    </reaction>
</comment>
<evidence type="ECO:0000256" key="3">
    <source>
        <dbReference type="ARBA" id="ARBA00023239"/>
    </source>
</evidence>
<reference evidence="5" key="2">
    <citation type="submission" date="2023-06" db="EMBL/GenBank/DDBJ databases">
        <authorList>
            <person name="Kobayashi Y."/>
            <person name="Kayamori A."/>
            <person name="Aoki K."/>
            <person name="Shiwa Y."/>
            <person name="Fujita N."/>
            <person name="Sugita T."/>
            <person name="Iwasaki W."/>
            <person name="Tanaka N."/>
            <person name="Takashima M."/>
        </authorList>
    </citation>
    <scope>NUCLEOTIDE SEQUENCE</scope>
    <source>
        <strain evidence="5">HIS016</strain>
    </source>
</reference>
<dbReference type="InterPro" id="IPR011051">
    <property type="entry name" value="RmlC_Cupin_sf"/>
</dbReference>
<dbReference type="CDD" id="cd20298">
    <property type="entry name" value="cupin_UAH"/>
    <property type="match status" value="1"/>
</dbReference>
<evidence type="ECO:0000313" key="6">
    <source>
        <dbReference type="Proteomes" id="UP001222932"/>
    </source>
</evidence>
<keyword evidence="6" id="KW-1185">Reference proteome</keyword>
<evidence type="ECO:0000256" key="4">
    <source>
        <dbReference type="ARBA" id="ARBA00047684"/>
    </source>
</evidence>
<comment type="subunit">
    <text evidence="1">Homodimer.</text>
</comment>
<dbReference type="AlphaFoldDB" id="A0AAD3TV98"/>
<evidence type="ECO:0000313" key="5">
    <source>
        <dbReference type="EMBL" id="GMK57539.1"/>
    </source>
</evidence>
<dbReference type="PANTHER" id="PTHR21221:SF1">
    <property type="entry name" value="UREIDOGLYCOLATE LYASE"/>
    <property type="match status" value="1"/>
</dbReference>
<dbReference type="SUPFAM" id="SSF51182">
    <property type="entry name" value="RmlC-like cupins"/>
    <property type="match status" value="2"/>
</dbReference>
<dbReference type="InterPro" id="IPR047233">
    <property type="entry name" value="UAH_cupin"/>
</dbReference>
<gene>
    <name evidence="5" type="primary">DAL2</name>
    <name evidence="5" type="ORF">CspeluHIS016_0403730</name>
</gene>
<protein>
    <recommendedName>
        <fullName evidence="7">Ureidoglycolate hydrolase</fullName>
    </recommendedName>
</protein>
<dbReference type="InterPro" id="IPR024060">
    <property type="entry name" value="Ureidoglycolate_lyase_dom_sf"/>
</dbReference>
<dbReference type="EMBL" id="BTCM01000004">
    <property type="protein sequence ID" value="GMK57539.1"/>
    <property type="molecule type" value="Genomic_DNA"/>
</dbReference>
<dbReference type="Proteomes" id="UP001222932">
    <property type="component" value="Unassembled WGS sequence"/>
</dbReference>
<reference evidence="5" key="1">
    <citation type="journal article" date="2023" name="BMC Genomics">
        <title>Chromosome-level genome assemblies of Cutaneotrichosporon spp. (Trichosporonales, Basidiomycota) reveal imbalanced evolution between nucleotide sequences and chromosome synteny.</title>
        <authorList>
            <person name="Kobayashi Y."/>
            <person name="Kayamori A."/>
            <person name="Aoki K."/>
            <person name="Shiwa Y."/>
            <person name="Matsutani M."/>
            <person name="Fujita N."/>
            <person name="Sugita T."/>
            <person name="Iwasaki W."/>
            <person name="Tanaka N."/>
            <person name="Takashima M."/>
        </authorList>
    </citation>
    <scope>NUCLEOTIDE SEQUENCE</scope>
    <source>
        <strain evidence="5">HIS016</strain>
    </source>
</reference>
<dbReference type="InterPro" id="IPR007247">
    <property type="entry name" value="Ureidogly_lyase"/>
</dbReference>
<evidence type="ECO:0008006" key="7">
    <source>
        <dbReference type="Google" id="ProtNLM"/>
    </source>
</evidence>
<dbReference type="GO" id="GO:0006144">
    <property type="term" value="P:purine nucleobase metabolic process"/>
    <property type="evidence" value="ECO:0007669"/>
    <property type="project" value="UniProtKB-KW"/>
</dbReference>
<proteinExistence type="predicted"/>
<keyword evidence="2" id="KW-0659">Purine metabolism</keyword>
<dbReference type="GO" id="GO:0000256">
    <property type="term" value="P:allantoin catabolic process"/>
    <property type="evidence" value="ECO:0007669"/>
    <property type="project" value="InterPro"/>
</dbReference>
<dbReference type="Gene3D" id="2.60.120.480">
    <property type="entry name" value="Ureidoglycolate hydrolase"/>
    <property type="match status" value="2"/>
</dbReference>
<dbReference type="GO" id="GO:0004848">
    <property type="term" value="F:ureidoglycolate hydrolase activity"/>
    <property type="evidence" value="ECO:0007669"/>
    <property type="project" value="InterPro"/>
</dbReference>
<evidence type="ECO:0000256" key="1">
    <source>
        <dbReference type="ARBA" id="ARBA00011738"/>
    </source>
</evidence>
<organism evidence="5 6">
    <name type="scientific">Cutaneotrichosporon spelunceum</name>
    <dbReference type="NCBI Taxonomy" id="1672016"/>
    <lineage>
        <taxon>Eukaryota</taxon>
        <taxon>Fungi</taxon>
        <taxon>Dikarya</taxon>
        <taxon>Basidiomycota</taxon>
        <taxon>Agaricomycotina</taxon>
        <taxon>Tremellomycetes</taxon>
        <taxon>Trichosporonales</taxon>
        <taxon>Trichosporonaceae</taxon>
        <taxon>Cutaneotrichosporon</taxon>
    </lineage>
</organism>
<dbReference type="GO" id="GO:0050385">
    <property type="term" value="F:ureidoglycolate lyase activity"/>
    <property type="evidence" value="ECO:0007669"/>
    <property type="project" value="UniProtKB-EC"/>
</dbReference>
<evidence type="ECO:0000256" key="2">
    <source>
        <dbReference type="ARBA" id="ARBA00022631"/>
    </source>
</evidence>
<keyword evidence="3" id="KW-0456">Lyase</keyword>
<dbReference type="PANTHER" id="PTHR21221">
    <property type="entry name" value="UREIDOGLYCOLATE HYDROLASE"/>
    <property type="match status" value="1"/>
</dbReference>
<dbReference type="Pfam" id="PF04115">
    <property type="entry name" value="Ureidogly_lyase"/>
    <property type="match status" value="2"/>
</dbReference>